<keyword evidence="1" id="KW-0812">Transmembrane</keyword>
<reference evidence="4" key="1">
    <citation type="submission" date="2017-09" db="EMBL/GenBank/DDBJ databases">
        <title>Depth-based differentiation of microbial function through sediment-hosted aquifers and enrichment of novel symbionts in the deep terrestrial subsurface.</title>
        <authorList>
            <person name="Probst A.J."/>
            <person name="Ladd B."/>
            <person name="Jarett J.K."/>
            <person name="Geller-Mcgrath D.E."/>
            <person name="Sieber C.M.K."/>
            <person name="Emerson J.B."/>
            <person name="Anantharaman K."/>
            <person name="Thomas B.C."/>
            <person name="Malmstrom R."/>
            <person name="Stieglmeier M."/>
            <person name="Klingl A."/>
            <person name="Woyke T."/>
            <person name="Ryan C.M."/>
            <person name="Banfield J.F."/>
        </authorList>
    </citation>
    <scope>NUCLEOTIDE SEQUENCE [LARGE SCALE GENOMIC DNA]</scope>
</reference>
<name>A0A2H0V4X6_9BACT</name>
<protein>
    <recommendedName>
        <fullName evidence="5">Lipoprotein</fullName>
    </recommendedName>
</protein>
<sequence length="102" mass="11375">MKKVLVSVIVFMMSLMILSCGSDKKICFVNDDGEKECHVFQQYGLFDQDKQNPNVEYKVVTGNVVWGILGFEMGLIPPVVLFGWYLYEPVGAKAPGQPGARD</sequence>
<proteinExistence type="predicted"/>
<gene>
    <name evidence="3" type="ORF">COT97_02890</name>
</gene>
<keyword evidence="1" id="KW-1133">Transmembrane helix</keyword>
<evidence type="ECO:0000313" key="4">
    <source>
        <dbReference type="Proteomes" id="UP000229901"/>
    </source>
</evidence>
<evidence type="ECO:0000313" key="3">
    <source>
        <dbReference type="EMBL" id="PIR94147.1"/>
    </source>
</evidence>
<accession>A0A2H0V4X6</accession>
<dbReference type="PROSITE" id="PS51257">
    <property type="entry name" value="PROKAR_LIPOPROTEIN"/>
    <property type="match status" value="1"/>
</dbReference>
<feature type="chain" id="PRO_5013917201" description="Lipoprotein" evidence="2">
    <location>
        <begin position="22"/>
        <end position="102"/>
    </location>
</feature>
<evidence type="ECO:0000256" key="2">
    <source>
        <dbReference type="SAM" id="SignalP"/>
    </source>
</evidence>
<evidence type="ECO:0008006" key="5">
    <source>
        <dbReference type="Google" id="ProtNLM"/>
    </source>
</evidence>
<feature type="signal peptide" evidence="2">
    <location>
        <begin position="1"/>
        <end position="21"/>
    </location>
</feature>
<keyword evidence="2" id="KW-0732">Signal</keyword>
<dbReference type="EMBL" id="PFAP01000017">
    <property type="protein sequence ID" value="PIR94147.1"/>
    <property type="molecule type" value="Genomic_DNA"/>
</dbReference>
<dbReference type="Proteomes" id="UP000229901">
    <property type="component" value="Unassembled WGS sequence"/>
</dbReference>
<feature type="transmembrane region" description="Helical" evidence="1">
    <location>
        <begin position="64"/>
        <end position="87"/>
    </location>
</feature>
<organism evidence="3 4">
    <name type="scientific">Candidatus Falkowbacteria bacterium CG10_big_fil_rev_8_21_14_0_10_39_11</name>
    <dbReference type="NCBI Taxonomy" id="1974565"/>
    <lineage>
        <taxon>Bacteria</taxon>
        <taxon>Candidatus Falkowiibacteriota</taxon>
    </lineage>
</organism>
<evidence type="ECO:0000256" key="1">
    <source>
        <dbReference type="SAM" id="Phobius"/>
    </source>
</evidence>
<dbReference type="AlphaFoldDB" id="A0A2H0V4X6"/>
<comment type="caution">
    <text evidence="3">The sequence shown here is derived from an EMBL/GenBank/DDBJ whole genome shotgun (WGS) entry which is preliminary data.</text>
</comment>
<keyword evidence="1" id="KW-0472">Membrane</keyword>